<reference evidence="1 2" key="1">
    <citation type="submission" date="2017-08" db="EMBL/GenBank/DDBJ databases">
        <title>Substantial Increase in Enzyme Production by Combined Drug-Resistance Mutations in Paenibacillus agaridevorans.</title>
        <authorList>
            <person name="Tanaka Y."/>
            <person name="Funane K."/>
            <person name="Hosaka T."/>
            <person name="Shiwa Y."/>
            <person name="Fujita N."/>
            <person name="Miyazaki T."/>
            <person name="Yoshikawa H."/>
            <person name="Murakami K."/>
            <person name="Kasahara K."/>
            <person name="Inaoka T."/>
            <person name="Hiraga Y."/>
            <person name="Ochi K."/>
        </authorList>
    </citation>
    <scope>NUCLEOTIDE SEQUENCE [LARGE SCALE GENOMIC DNA]</scope>
    <source>
        <strain evidence="1 2">T-3040</strain>
    </source>
</reference>
<evidence type="ECO:0008006" key="3">
    <source>
        <dbReference type="Google" id="ProtNLM"/>
    </source>
</evidence>
<gene>
    <name evidence="1" type="ORF">PAT3040_05309</name>
</gene>
<evidence type="ECO:0000313" key="1">
    <source>
        <dbReference type="EMBL" id="GBG10562.1"/>
    </source>
</evidence>
<dbReference type="EMBL" id="BDQX01000339">
    <property type="protein sequence ID" value="GBG10562.1"/>
    <property type="molecule type" value="Genomic_DNA"/>
</dbReference>
<dbReference type="RefSeq" id="WP_087570474.1">
    <property type="nucleotide sequence ID" value="NZ_BDQX01000339.1"/>
</dbReference>
<sequence>MGKNIEIFTDSNLYGDDIVNLVKEYACPKCSISVYDANCTDPNVDMHSKVSEYGITAMPAIVLDGKIVPTEKLARGKFANMVHHFFHK</sequence>
<accession>A0A2R5EV38</accession>
<evidence type="ECO:0000313" key="2">
    <source>
        <dbReference type="Proteomes" id="UP000245202"/>
    </source>
</evidence>
<keyword evidence="2" id="KW-1185">Reference proteome</keyword>
<organism evidence="1 2">
    <name type="scientific">Paenibacillus agaridevorans</name>
    <dbReference type="NCBI Taxonomy" id="171404"/>
    <lineage>
        <taxon>Bacteria</taxon>
        <taxon>Bacillati</taxon>
        <taxon>Bacillota</taxon>
        <taxon>Bacilli</taxon>
        <taxon>Bacillales</taxon>
        <taxon>Paenibacillaceae</taxon>
        <taxon>Paenibacillus</taxon>
    </lineage>
</organism>
<dbReference type="AlphaFoldDB" id="A0A2R5EV38"/>
<proteinExistence type="predicted"/>
<dbReference type="Proteomes" id="UP000245202">
    <property type="component" value="Unassembled WGS sequence"/>
</dbReference>
<protein>
    <recommendedName>
        <fullName evidence="3">Thioredoxin-like fold domain-containing protein</fullName>
    </recommendedName>
</protein>
<comment type="caution">
    <text evidence="1">The sequence shown here is derived from an EMBL/GenBank/DDBJ whole genome shotgun (WGS) entry which is preliminary data.</text>
</comment>
<name>A0A2R5EV38_9BACL</name>